<dbReference type="InterPro" id="IPR033562">
    <property type="entry name" value="PLPL"/>
</dbReference>
<evidence type="ECO:0000256" key="2">
    <source>
        <dbReference type="ARBA" id="ARBA00025642"/>
    </source>
</evidence>
<dbReference type="EMBL" id="NMUH01001308">
    <property type="protein sequence ID" value="MQL91134.1"/>
    <property type="molecule type" value="Genomic_DNA"/>
</dbReference>
<dbReference type="OrthoDB" id="197155at2759"/>
<dbReference type="GO" id="GO:0019433">
    <property type="term" value="P:triglyceride catabolic process"/>
    <property type="evidence" value="ECO:0007669"/>
    <property type="project" value="TreeGrafter"/>
</dbReference>
<dbReference type="PANTHER" id="PTHR12406">
    <property type="entry name" value="CALCIUM-INDEPENDENT PHOSPHOLIPASE A2 IPLA2 -RELATED"/>
    <property type="match status" value="1"/>
</dbReference>
<dbReference type="GO" id="GO:0005811">
    <property type="term" value="C:lipid droplet"/>
    <property type="evidence" value="ECO:0007669"/>
    <property type="project" value="TreeGrafter"/>
</dbReference>
<gene>
    <name evidence="5" type="ORF">Taro_023751</name>
</gene>
<dbReference type="PANTHER" id="PTHR12406:SF7">
    <property type="entry name" value="PATATIN-LIKE PHOSPHOLIPASE DOMAIN-CONTAINING PROTEIN 4"/>
    <property type="match status" value="1"/>
</dbReference>
<feature type="domain" description="PNPLA" evidence="4">
    <location>
        <begin position="170"/>
        <end position="257"/>
    </location>
</feature>
<dbReference type="GO" id="GO:0016020">
    <property type="term" value="C:membrane"/>
    <property type="evidence" value="ECO:0007669"/>
    <property type="project" value="TreeGrafter"/>
</dbReference>
<feature type="short sequence motif" description="GXSXG" evidence="3">
    <location>
        <begin position="203"/>
        <end position="207"/>
    </location>
</feature>
<sequence>MPLPLLRLRWPLPRPPGSPRLLIMASIGSLLPSPWLPPRSTRFPPMVATSRPRCFRLCARAEREGIHGENPPPSSEKKSFALATGELFLGLASLLLRRGPGSPTLSVPTAEQKVLVPKKGVDEEVLYFSDRGEAIATAVEDRVDQEVIWEQRPEDVEAENKRKKVTSPGFSFSAAGLLFPYHLGVSQLLLEKGYITETTPLSGSSAGAIVCAVIASGNTMQDALKVTKLLAEDCRSNGTAFRLGVSAVSGGLKRGVK</sequence>
<evidence type="ECO:0000256" key="3">
    <source>
        <dbReference type="PROSITE-ProRule" id="PRU01161"/>
    </source>
</evidence>
<accession>A0A843VCC9</accession>
<dbReference type="GO" id="GO:0005737">
    <property type="term" value="C:cytoplasm"/>
    <property type="evidence" value="ECO:0007669"/>
    <property type="project" value="TreeGrafter"/>
</dbReference>
<dbReference type="PROSITE" id="PS51635">
    <property type="entry name" value="PNPLA"/>
    <property type="match status" value="1"/>
</dbReference>
<evidence type="ECO:0000313" key="6">
    <source>
        <dbReference type="Proteomes" id="UP000652761"/>
    </source>
</evidence>
<evidence type="ECO:0000259" key="4">
    <source>
        <dbReference type="PROSITE" id="PS51635"/>
    </source>
</evidence>
<dbReference type="Gene3D" id="3.40.1090.10">
    <property type="entry name" value="Cytosolic phospholipase A2 catalytic domain"/>
    <property type="match status" value="1"/>
</dbReference>
<evidence type="ECO:0000313" key="5">
    <source>
        <dbReference type="EMBL" id="MQL91134.1"/>
    </source>
</evidence>
<dbReference type="AlphaFoldDB" id="A0A843VCC9"/>
<keyword evidence="6" id="KW-1185">Reference proteome</keyword>
<evidence type="ECO:0000256" key="1">
    <source>
        <dbReference type="ARBA" id="ARBA00023098"/>
    </source>
</evidence>
<protein>
    <recommendedName>
        <fullName evidence="4">PNPLA domain-containing protein</fullName>
    </recommendedName>
</protein>
<reference evidence="5" key="1">
    <citation type="submission" date="2017-07" db="EMBL/GenBank/DDBJ databases">
        <title>Taro Niue Genome Assembly and Annotation.</title>
        <authorList>
            <person name="Atibalentja N."/>
            <person name="Keating K."/>
            <person name="Fields C.J."/>
        </authorList>
    </citation>
    <scope>NUCLEOTIDE SEQUENCE</scope>
    <source>
        <strain evidence="5">Niue_2</strain>
        <tissue evidence="5">Leaf</tissue>
    </source>
</reference>
<keyword evidence="1" id="KW-0443">Lipid metabolism</keyword>
<dbReference type="InterPro" id="IPR016035">
    <property type="entry name" value="Acyl_Trfase/lysoPLipase"/>
</dbReference>
<dbReference type="GO" id="GO:0004806">
    <property type="term" value="F:triacylglycerol lipase activity"/>
    <property type="evidence" value="ECO:0007669"/>
    <property type="project" value="TreeGrafter"/>
</dbReference>
<proteinExistence type="predicted"/>
<dbReference type="InterPro" id="IPR002641">
    <property type="entry name" value="PNPLA_dom"/>
</dbReference>
<comment type="function">
    <text evidence="2">Possesses non-specific lipolytic acyl hydrolase (LAH) activity. Hydrolyzes phospholipids as well as galactolipids. May play a role in disease resistance.</text>
</comment>
<organism evidence="5 6">
    <name type="scientific">Colocasia esculenta</name>
    <name type="common">Wild taro</name>
    <name type="synonym">Arum esculentum</name>
    <dbReference type="NCBI Taxonomy" id="4460"/>
    <lineage>
        <taxon>Eukaryota</taxon>
        <taxon>Viridiplantae</taxon>
        <taxon>Streptophyta</taxon>
        <taxon>Embryophyta</taxon>
        <taxon>Tracheophyta</taxon>
        <taxon>Spermatophyta</taxon>
        <taxon>Magnoliopsida</taxon>
        <taxon>Liliopsida</taxon>
        <taxon>Araceae</taxon>
        <taxon>Aroideae</taxon>
        <taxon>Colocasieae</taxon>
        <taxon>Colocasia</taxon>
    </lineage>
</organism>
<name>A0A843VCC9_COLES</name>
<dbReference type="SUPFAM" id="SSF52151">
    <property type="entry name" value="FabD/lysophospholipase-like"/>
    <property type="match status" value="1"/>
</dbReference>
<dbReference type="GO" id="GO:0055088">
    <property type="term" value="P:lipid homeostasis"/>
    <property type="evidence" value="ECO:0007669"/>
    <property type="project" value="TreeGrafter"/>
</dbReference>
<dbReference type="Proteomes" id="UP000652761">
    <property type="component" value="Unassembled WGS sequence"/>
</dbReference>
<comment type="caution">
    <text evidence="5">The sequence shown here is derived from an EMBL/GenBank/DDBJ whole genome shotgun (WGS) entry which is preliminary data.</text>
</comment>
<comment type="caution">
    <text evidence="3">Lacks conserved residue(s) required for the propagation of feature annotation.</text>
</comment>